<dbReference type="SUPFAM" id="SSF56112">
    <property type="entry name" value="Protein kinase-like (PK-like)"/>
    <property type="match status" value="1"/>
</dbReference>
<dbReference type="InterPro" id="IPR011009">
    <property type="entry name" value="Kinase-like_dom_sf"/>
</dbReference>
<dbReference type="Proteomes" id="UP001311915">
    <property type="component" value="Unassembled WGS sequence"/>
</dbReference>
<organism evidence="2 3">
    <name type="scientific">Solanum pinnatisectum</name>
    <name type="common">tansyleaf nightshade</name>
    <dbReference type="NCBI Taxonomy" id="50273"/>
    <lineage>
        <taxon>Eukaryota</taxon>
        <taxon>Viridiplantae</taxon>
        <taxon>Streptophyta</taxon>
        <taxon>Embryophyta</taxon>
        <taxon>Tracheophyta</taxon>
        <taxon>Spermatophyta</taxon>
        <taxon>Magnoliopsida</taxon>
        <taxon>eudicotyledons</taxon>
        <taxon>Gunneridae</taxon>
        <taxon>Pentapetalae</taxon>
        <taxon>asterids</taxon>
        <taxon>lamiids</taxon>
        <taxon>Solanales</taxon>
        <taxon>Solanaceae</taxon>
        <taxon>Solanoideae</taxon>
        <taxon>Solaneae</taxon>
        <taxon>Solanum</taxon>
    </lineage>
</organism>
<dbReference type="PANTHER" id="PTHR27006:SF562">
    <property type="entry name" value="REPEAT TRANSMEMBRANE PROTEIN KINASE, PUTATIVE-RELATED"/>
    <property type="match status" value="1"/>
</dbReference>
<sequence>MHQMVCFPSKSDVFSFGVVILEIISGRKNTGFYQSEEALNLLGYAWRMWIEKRAMQLTEKSLLESCNRSEVMNCINVALLCVQEDSNDRPKMSDVIVMLVGEGTSLQRPNRPAFVIRTHVSRIPSSPSKVSINQVTITEGG</sequence>
<reference evidence="2 3" key="1">
    <citation type="submission" date="2023-10" db="EMBL/GenBank/DDBJ databases">
        <title>Genome-Wide Identification Analysis in wild type Solanum Pinnatisectum Reveals Some Genes Defensing Phytophthora Infestans.</title>
        <authorList>
            <person name="Sun C."/>
        </authorList>
    </citation>
    <scope>NUCLEOTIDE SEQUENCE [LARGE SCALE GENOMIC DNA]</scope>
    <source>
        <strain evidence="2">LQN</strain>
        <tissue evidence="2">Leaf</tissue>
    </source>
</reference>
<comment type="caution">
    <text evidence="2">The sequence shown here is derived from an EMBL/GenBank/DDBJ whole genome shotgun (WGS) entry which is preliminary data.</text>
</comment>
<gene>
    <name evidence="2" type="ORF">R3W88_019137</name>
</gene>
<evidence type="ECO:0000313" key="3">
    <source>
        <dbReference type="Proteomes" id="UP001311915"/>
    </source>
</evidence>
<name>A0AAV9KII9_9SOLN</name>
<evidence type="ECO:0000313" key="2">
    <source>
        <dbReference type="EMBL" id="KAK4713230.1"/>
    </source>
</evidence>
<proteinExistence type="predicted"/>
<dbReference type="Gene3D" id="1.10.510.10">
    <property type="entry name" value="Transferase(Phosphotransferase) domain 1"/>
    <property type="match status" value="1"/>
</dbReference>
<dbReference type="AlphaFoldDB" id="A0AAV9KII9"/>
<feature type="domain" description="Serine-threonine/tyrosine-protein kinase catalytic" evidence="1">
    <location>
        <begin position="6"/>
        <end position="97"/>
    </location>
</feature>
<protein>
    <recommendedName>
        <fullName evidence="1">Serine-threonine/tyrosine-protein kinase catalytic domain-containing protein</fullName>
    </recommendedName>
</protein>
<dbReference type="EMBL" id="JAWPEI010000010">
    <property type="protein sequence ID" value="KAK4713230.1"/>
    <property type="molecule type" value="Genomic_DNA"/>
</dbReference>
<keyword evidence="3" id="KW-1185">Reference proteome</keyword>
<dbReference type="Pfam" id="PF07714">
    <property type="entry name" value="PK_Tyr_Ser-Thr"/>
    <property type="match status" value="1"/>
</dbReference>
<dbReference type="GO" id="GO:0004672">
    <property type="term" value="F:protein kinase activity"/>
    <property type="evidence" value="ECO:0007669"/>
    <property type="project" value="InterPro"/>
</dbReference>
<accession>A0AAV9KII9</accession>
<dbReference type="PANTHER" id="PTHR27006">
    <property type="entry name" value="PROMASTIGOTE SURFACE ANTIGEN PROTEIN PSA"/>
    <property type="match status" value="1"/>
</dbReference>
<dbReference type="InterPro" id="IPR001245">
    <property type="entry name" value="Ser-Thr/Tyr_kinase_cat_dom"/>
</dbReference>
<evidence type="ECO:0000259" key="1">
    <source>
        <dbReference type="Pfam" id="PF07714"/>
    </source>
</evidence>